<evidence type="ECO:0000313" key="1">
    <source>
        <dbReference type="EMBL" id="MCQ6959053.1"/>
    </source>
</evidence>
<comment type="caution">
    <text evidence="1">The sequence shown here is derived from an EMBL/GenBank/DDBJ whole genome shotgun (WGS) entry which is preliminary data.</text>
</comment>
<proteinExistence type="predicted"/>
<protein>
    <submittedName>
        <fullName evidence="1">Uncharacterized protein</fullName>
    </submittedName>
</protein>
<dbReference type="EMBL" id="JANHOH010000002">
    <property type="protein sequence ID" value="MCQ6959053.1"/>
    <property type="molecule type" value="Genomic_DNA"/>
</dbReference>
<dbReference type="Proteomes" id="UP001204376">
    <property type="component" value="Unassembled WGS sequence"/>
</dbReference>
<reference evidence="1 2" key="1">
    <citation type="submission" date="2022-07" db="EMBL/GenBank/DDBJ databases">
        <title>Mucilaginibacter sp. JC4.</title>
        <authorList>
            <person name="Le V."/>
            <person name="Ko S.-R."/>
            <person name="Ahn C.-Y."/>
            <person name="Oh H.-M."/>
        </authorList>
    </citation>
    <scope>NUCLEOTIDE SEQUENCE [LARGE SCALE GENOMIC DNA]</scope>
    <source>
        <strain evidence="1 2">JC4</strain>
    </source>
</reference>
<accession>A0ABT1T3K1</accession>
<organism evidence="1 2">
    <name type="scientific">Mucilaginibacter aquariorum</name>
    <dbReference type="NCBI Taxonomy" id="2967225"/>
    <lineage>
        <taxon>Bacteria</taxon>
        <taxon>Pseudomonadati</taxon>
        <taxon>Bacteroidota</taxon>
        <taxon>Sphingobacteriia</taxon>
        <taxon>Sphingobacteriales</taxon>
        <taxon>Sphingobacteriaceae</taxon>
        <taxon>Mucilaginibacter</taxon>
    </lineage>
</organism>
<keyword evidence="2" id="KW-1185">Reference proteome</keyword>
<gene>
    <name evidence="1" type="ORF">NPE20_13845</name>
</gene>
<dbReference type="RefSeq" id="WP_256539245.1">
    <property type="nucleotide sequence ID" value="NZ_JANHOH010000002.1"/>
</dbReference>
<name>A0ABT1T3K1_9SPHI</name>
<sequence>MELEDLHFKLKGLGIPETDYYLHGLYGSTDDNDKVSLTIRRGKNGLEYEVYFKERGSVHSQKRFFDKDEAFLYIYQEFVKSIEIKDKYSLN</sequence>
<evidence type="ECO:0000313" key="2">
    <source>
        <dbReference type="Proteomes" id="UP001204376"/>
    </source>
</evidence>